<reference evidence="8 9" key="1">
    <citation type="submission" date="2020-08" db="EMBL/GenBank/DDBJ databases">
        <title>Genomic Encyclopedia of Type Strains, Phase IV (KMG-IV): sequencing the most valuable type-strain genomes for metagenomic binning, comparative biology and taxonomic classification.</title>
        <authorList>
            <person name="Goeker M."/>
        </authorList>
    </citation>
    <scope>NUCLEOTIDE SEQUENCE [LARGE SCALE GENOMIC DNA]</scope>
    <source>
        <strain evidence="8 9">DSM 18233</strain>
    </source>
</reference>
<dbReference type="RefSeq" id="WP_221302970.1">
    <property type="nucleotide sequence ID" value="NZ_JACHHN010000001.1"/>
</dbReference>
<keyword evidence="9" id="KW-1185">Reference proteome</keyword>
<keyword evidence="6" id="KW-1133">Transmembrane helix</keyword>
<feature type="compositionally biased region" description="Basic and acidic residues" evidence="5">
    <location>
        <begin position="390"/>
        <end position="406"/>
    </location>
</feature>
<name>A0A840RBU9_9NEIS</name>
<dbReference type="GO" id="GO:0009279">
    <property type="term" value="C:cell outer membrane"/>
    <property type="evidence" value="ECO:0007669"/>
    <property type="project" value="UniProtKB-SubCell"/>
</dbReference>
<evidence type="ECO:0000256" key="3">
    <source>
        <dbReference type="ARBA" id="ARBA00023237"/>
    </source>
</evidence>
<dbReference type="Pfam" id="PF06078">
    <property type="entry name" value="DUF937"/>
    <property type="match status" value="1"/>
</dbReference>
<evidence type="ECO:0000256" key="1">
    <source>
        <dbReference type="ARBA" id="ARBA00004442"/>
    </source>
</evidence>
<evidence type="ECO:0000313" key="8">
    <source>
        <dbReference type="EMBL" id="MBB5190008.1"/>
    </source>
</evidence>
<dbReference type="PANTHER" id="PTHR30329:SF21">
    <property type="entry name" value="LIPOPROTEIN YIAD-RELATED"/>
    <property type="match status" value="1"/>
</dbReference>
<accession>A0A840RBU9</accession>
<feature type="domain" description="OmpA-like" evidence="7">
    <location>
        <begin position="290"/>
        <end position="406"/>
    </location>
</feature>
<dbReference type="EMBL" id="JACHHN010000001">
    <property type="protein sequence ID" value="MBB5190008.1"/>
    <property type="molecule type" value="Genomic_DNA"/>
</dbReference>
<dbReference type="PROSITE" id="PS51123">
    <property type="entry name" value="OMPA_2"/>
    <property type="match status" value="1"/>
</dbReference>
<gene>
    <name evidence="8" type="ORF">HNQ50_000718</name>
</gene>
<evidence type="ECO:0000313" key="9">
    <source>
        <dbReference type="Proteomes" id="UP000543030"/>
    </source>
</evidence>
<evidence type="ECO:0000256" key="2">
    <source>
        <dbReference type="ARBA" id="ARBA00023136"/>
    </source>
</evidence>
<evidence type="ECO:0000256" key="4">
    <source>
        <dbReference type="PROSITE-ProRule" id="PRU00473"/>
    </source>
</evidence>
<dbReference type="InterPro" id="IPR036737">
    <property type="entry name" value="OmpA-like_sf"/>
</dbReference>
<protein>
    <submittedName>
        <fullName evidence="8">Outer membrane protein OmpA-like peptidoglycan-associated protein</fullName>
    </submittedName>
</protein>
<dbReference type="CDD" id="cd07185">
    <property type="entry name" value="OmpA_C-like"/>
    <property type="match status" value="1"/>
</dbReference>
<dbReference type="PRINTS" id="PR01021">
    <property type="entry name" value="OMPADOMAIN"/>
</dbReference>
<dbReference type="AlphaFoldDB" id="A0A840RBU9"/>
<organism evidence="8 9">
    <name type="scientific">Silvimonas terrae</name>
    <dbReference type="NCBI Taxonomy" id="300266"/>
    <lineage>
        <taxon>Bacteria</taxon>
        <taxon>Pseudomonadati</taxon>
        <taxon>Pseudomonadota</taxon>
        <taxon>Betaproteobacteria</taxon>
        <taxon>Neisseriales</taxon>
        <taxon>Chitinibacteraceae</taxon>
        <taxon>Silvimonas</taxon>
    </lineage>
</organism>
<evidence type="ECO:0000256" key="5">
    <source>
        <dbReference type="SAM" id="MobiDB-lite"/>
    </source>
</evidence>
<evidence type="ECO:0000259" key="7">
    <source>
        <dbReference type="PROSITE" id="PS51123"/>
    </source>
</evidence>
<dbReference type="PANTHER" id="PTHR30329">
    <property type="entry name" value="STATOR ELEMENT OF FLAGELLAR MOTOR COMPLEX"/>
    <property type="match status" value="1"/>
</dbReference>
<dbReference type="InterPro" id="IPR009282">
    <property type="entry name" value="DUF937"/>
</dbReference>
<sequence>MNLLESLNALIGSDEQSRLSQLFGMEPARARSTMSRIFATLLQCAGRRADQPQWRNQLQEVLQVFAAEGSLPAAMTGAALDDQQGHAPLASVTDRFLKLVFGEQYAVITNALDQVNGTSSHVGQQMLRYGGSLLAGLLVSKTQTDHLDIHKLLALITDHMPVWSAALTPSLNTLITPVPVPQRKRRGGWLGWLLMVLVFILLVLWLLRACDSRQESTQPASAPVAVASAAAVANPLAEAASGVTSALNSVTARLGEFFKLMLPDGTALNVPEHGIESKLVEFIKDSSKPVDKDTWFSFDRLTFETGAAKLMPESEEQLNNIALIMKAFPAVQLKLGGYTDNTGTAATNLKLSGERANSVMAELVKLGVAPARLSAEGYGDAHPVASNDTEEGRAQNRRIDIRVTAK</sequence>
<comment type="subcellular location">
    <subcellularLocation>
        <location evidence="1">Cell outer membrane</location>
    </subcellularLocation>
</comment>
<dbReference type="Proteomes" id="UP000543030">
    <property type="component" value="Unassembled WGS sequence"/>
</dbReference>
<dbReference type="InterPro" id="IPR006665">
    <property type="entry name" value="OmpA-like"/>
</dbReference>
<dbReference type="Pfam" id="PF00691">
    <property type="entry name" value="OmpA"/>
    <property type="match status" value="1"/>
</dbReference>
<feature type="region of interest" description="Disordered" evidence="5">
    <location>
        <begin position="379"/>
        <end position="406"/>
    </location>
</feature>
<dbReference type="Gene3D" id="3.30.1330.60">
    <property type="entry name" value="OmpA-like domain"/>
    <property type="match status" value="1"/>
</dbReference>
<dbReference type="InterPro" id="IPR050330">
    <property type="entry name" value="Bact_OuterMem_StrucFunc"/>
</dbReference>
<dbReference type="InterPro" id="IPR006664">
    <property type="entry name" value="OMP_bac"/>
</dbReference>
<keyword evidence="3" id="KW-0998">Cell outer membrane</keyword>
<dbReference type="SUPFAM" id="SSF103088">
    <property type="entry name" value="OmpA-like"/>
    <property type="match status" value="1"/>
</dbReference>
<keyword evidence="2 4" id="KW-0472">Membrane</keyword>
<keyword evidence="6" id="KW-0812">Transmembrane</keyword>
<proteinExistence type="predicted"/>
<evidence type="ECO:0000256" key="6">
    <source>
        <dbReference type="SAM" id="Phobius"/>
    </source>
</evidence>
<feature type="transmembrane region" description="Helical" evidence="6">
    <location>
        <begin position="189"/>
        <end position="207"/>
    </location>
</feature>
<comment type="caution">
    <text evidence="8">The sequence shown here is derived from an EMBL/GenBank/DDBJ whole genome shotgun (WGS) entry which is preliminary data.</text>
</comment>